<dbReference type="Proteomes" id="UP000199205">
    <property type="component" value="Unassembled WGS sequence"/>
</dbReference>
<feature type="transmembrane region" description="Helical" evidence="2">
    <location>
        <begin position="412"/>
        <end position="431"/>
    </location>
</feature>
<dbReference type="GO" id="GO:0046475">
    <property type="term" value="P:glycerophospholipid catabolic process"/>
    <property type="evidence" value="ECO:0007669"/>
    <property type="project" value="TreeGrafter"/>
</dbReference>
<dbReference type="AlphaFoldDB" id="A0A1C3WSG5"/>
<dbReference type="EMBL" id="FMAF01000016">
    <property type="protein sequence ID" value="SCB42908.1"/>
    <property type="molecule type" value="Genomic_DNA"/>
</dbReference>
<feature type="transmembrane region" description="Helical" evidence="2">
    <location>
        <begin position="233"/>
        <end position="253"/>
    </location>
</feature>
<evidence type="ECO:0000313" key="4">
    <source>
        <dbReference type="EMBL" id="SCB42908.1"/>
    </source>
</evidence>
<accession>A0A1C3WSG5</accession>
<reference evidence="4 5" key="1">
    <citation type="submission" date="2016-08" db="EMBL/GenBank/DDBJ databases">
        <authorList>
            <person name="Seilhamer J.J."/>
        </authorList>
    </citation>
    <scope>NUCLEOTIDE SEQUENCE [LARGE SCALE GENOMIC DNA]</scope>
    <source>
        <strain evidence="4 5">P1-7</strain>
    </source>
</reference>
<keyword evidence="2" id="KW-0472">Membrane</keyword>
<evidence type="ECO:0000259" key="3">
    <source>
        <dbReference type="Pfam" id="PF01734"/>
    </source>
</evidence>
<keyword evidence="1" id="KW-0443">Lipid metabolism</keyword>
<dbReference type="PANTHER" id="PTHR10728">
    <property type="entry name" value="CYTOSOLIC PHOSPHOLIPASE A2"/>
    <property type="match status" value="1"/>
</dbReference>
<dbReference type="OrthoDB" id="100544at2"/>
<protein>
    <submittedName>
        <fullName evidence="4">Patatin-like phospholipase</fullName>
    </submittedName>
</protein>
<evidence type="ECO:0000256" key="2">
    <source>
        <dbReference type="SAM" id="Phobius"/>
    </source>
</evidence>
<feature type="transmembrane region" description="Helical" evidence="2">
    <location>
        <begin position="438"/>
        <end position="456"/>
    </location>
</feature>
<proteinExistence type="predicted"/>
<feature type="transmembrane region" description="Helical" evidence="2">
    <location>
        <begin position="318"/>
        <end position="344"/>
    </location>
</feature>
<dbReference type="InterPro" id="IPR016035">
    <property type="entry name" value="Acyl_Trfase/lysoPLipase"/>
</dbReference>
<dbReference type="Gene3D" id="3.40.1090.10">
    <property type="entry name" value="Cytosolic phospholipase A2 catalytic domain"/>
    <property type="match status" value="2"/>
</dbReference>
<feature type="domain" description="PNPLA" evidence="3">
    <location>
        <begin position="77"/>
        <end position="136"/>
    </location>
</feature>
<keyword evidence="2" id="KW-0812">Transmembrane</keyword>
<feature type="transmembrane region" description="Helical" evidence="2">
    <location>
        <begin position="372"/>
        <end position="392"/>
    </location>
</feature>
<organism evidence="4 5">
    <name type="scientific">Rhizobium lusitanum</name>
    <dbReference type="NCBI Taxonomy" id="293958"/>
    <lineage>
        <taxon>Bacteria</taxon>
        <taxon>Pseudomonadati</taxon>
        <taxon>Pseudomonadota</taxon>
        <taxon>Alphaproteobacteria</taxon>
        <taxon>Hyphomicrobiales</taxon>
        <taxon>Rhizobiaceae</taxon>
        <taxon>Rhizobium/Agrobacterium group</taxon>
        <taxon>Rhizobium</taxon>
    </lineage>
</organism>
<dbReference type="Pfam" id="PF01734">
    <property type="entry name" value="Patatin"/>
    <property type="match status" value="1"/>
</dbReference>
<dbReference type="InterPro" id="IPR002641">
    <property type="entry name" value="PNPLA_dom"/>
</dbReference>
<evidence type="ECO:0000313" key="5">
    <source>
        <dbReference type="Proteomes" id="UP000199205"/>
    </source>
</evidence>
<gene>
    <name evidence="4" type="ORF">GA0061101_11667</name>
</gene>
<dbReference type="GO" id="GO:0004623">
    <property type="term" value="F:phospholipase A2 activity"/>
    <property type="evidence" value="ECO:0007669"/>
    <property type="project" value="TreeGrafter"/>
</dbReference>
<dbReference type="RefSeq" id="WP_092575513.1">
    <property type="nucleotide sequence ID" value="NZ_FMAF01000016.1"/>
</dbReference>
<dbReference type="GO" id="GO:0005829">
    <property type="term" value="C:cytosol"/>
    <property type="evidence" value="ECO:0007669"/>
    <property type="project" value="TreeGrafter"/>
</dbReference>
<feature type="transmembrane region" description="Helical" evidence="2">
    <location>
        <begin position="273"/>
        <end position="298"/>
    </location>
</feature>
<sequence length="848" mass="92639">MKLDFEAIFRRELDVINFRRQSLQNGGAKAHRTERAASEDSARFHIPRRAAKLSQDHVGADKRGTVRMETGSNLTGLSFSGGGIRSAAFCLGASQALDSLSHDGEPRVLDAFDYLSTVSGGGYIGTSIVSGMMQEPYTFPFASKLDAQETPEIQHLRNYSNFLVPNGLIDYLTSAALLMRGLLVNALIVLPGLLFLAVLTVACNPRSIDLGQPDIFGFPLDGLPLVTVSGMEAFTLTVNVLIAVSILMFASAITTSLTFQTSQLAARERLARILGWLVAAIALAFLIELQPLILSGMFEKTDAGSAAVTGLEDGNLKSVLLAIAHIVPALTSALIPTAIVLIGAAQKLANIAKSTLGEATWTAMLQKYASRIALYLSAIVVPLLLWVSYLYLSFWAITPAIGAASADPPAPVAPTWLSDLSLLVAHCLPVIGRLGAIGSFYLWIALGLAFACLFIGPNSNSLNQLYRDRLSRAFLFERALLKKNKPSVDVDGWKFSSLKPFDAASDGWSEGAAYSPYLLVNTTINLIGSKNLNKRGRNADSFIFSPLHVGSQATHYVATQDMEDTVPSLTLATAMATSGAAASANMGSHTIRILTFSLSLLNVRLGYWLANPARLDAFCHWWNRWWSNFGTWYFANETAGRLDEKKLNVYLTDGGHIENLGIYELLRRRCKVIVAVDADADPSMTFESFVKLQIMARIDLGVRIELPWQDIQRKTLEVAEHLAPNVAASVESAGPHIAVGIIEYGEDERGILLYIKSSLTGDENDYIMDYKRRNPTFPHETTLDQFFSEEQFEVYRALGFHAVQHFFSGKDNFARPSAFQPGWIDELVAALALLNIPPAMREAFTARL</sequence>
<name>A0A1C3WSG5_9HYPH</name>
<keyword evidence="2" id="KW-1133">Transmembrane helix</keyword>
<dbReference type="PANTHER" id="PTHR10728:SF40">
    <property type="entry name" value="PATATIN FAMILY PROTEIN"/>
    <property type="match status" value="1"/>
</dbReference>
<dbReference type="SUPFAM" id="SSF52151">
    <property type="entry name" value="FabD/lysophospholipase-like"/>
    <property type="match status" value="1"/>
</dbReference>
<feature type="transmembrane region" description="Helical" evidence="2">
    <location>
        <begin position="182"/>
        <end position="202"/>
    </location>
</feature>
<evidence type="ECO:0000256" key="1">
    <source>
        <dbReference type="ARBA" id="ARBA00023098"/>
    </source>
</evidence>